<keyword evidence="2" id="KW-1185">Reference proteome</keyword>
<dbReference type="Pfam" id="PF04430">
    <property type="entry name" value="DUF498"/>
    <property type="match status" value="1"/>
</dbReference>
<dbReference type="PANTHER" id="PTHR21192">
    <property type="entry name" value="NUCLEAR PROTEIN E3-3"/>
    <property type="match status" value="1"/>
</dbReference>
<evidence type="ECO:0000313" key="2">
    <source>
        <dbReference type="Proteomes" id="UP000503162"/>
    </source>
</evidence>
<dbReference type="PANTHER" id="PTHR21192:SF2">
    <property type="entry name" value="NADH DEHYDROGENASE [UBIQUINONE] 1 ALPHA SUBCOMPLEX ASSEMBLY FACTOR 3"/>
    <property type="match status" value="1"/>
</dbReference>
<accession>A0A6G8IH45</accession>
<sequence>MKLHADNPHLLAITAQGEGWVSVNGERHTGSLVLSASRGLRTWPCQRFEELGAAHFEELLDTPDAPPELVVFGSGRRLRFVAPALLRALIERGIGVETMDTAAACRTYNILAGEGRRVTAALLLEG</sequence>
<gene>
    <name evidence="1" type="ORF">G9Q37_09360</name>
</gene>
<organism evidence="1 2">
    <name type="scientific">Hydrogenophaga crocea</name>
    <dbReference type="NCBI Taxonomy" id="2716225"/>
    <lineage>
        <taxon>Bacteria</taxon>
        <taxon>Pseudomonadati</taxon>
        <taxon>Pseudomonadota</taxon>
        <taxon>Betaproteobacteria</taxon>
        <taxon>Burkholderiales</taxon>
        <taxon>Comamonadaceae</taxon>
        <taxon>Hydrogenophaga</taxon>
    </lineage>
</organism>
<dbReference type="Proteomes" id="UP000503162">
    <property type="component" value="Chromosome"/>
</dbReference>
<dbReference type="KEGG" id="hcz:G9Q37_09360"/>
<dbReference type="RefSeq" id="WP_166226938.1">
    <property type="nucleotide sequence ID" value="NZ_CP049989.1"/>
</dbReference>
<name>A0A6G8IH45_9BURK</name>
<protein>
    <submittedName>
        <fullName evidence="1">Xcc1710-like domain-containing protein</fullName>
    </submittedName>
</protein>
<dbReference type="CDD" id="cd05560">
    <property type="entry name" value="Xcc1710_like"/>
    <property type="match status" value="1"/>
</dbReference>
<dbReference type="EMBL" id="CP049989">
    <property type="protein sequence ID" value="QIM52336.1"/>
    <property type="molecule type" value="Genomic_DNA"/>
</dbReference>
<proteinExistence type="predicted"/>
<dbReference type="Gene3D" id="3.40.1230.10">
    <property type="entry name" value="MTH938-like"/>
    <property type="match status" value="1"/>
</dbReference>
<reference evidence="1 2" key="1">
    <citation type="submission" date="2020-03" db="EMBL/GenBank/DDBJ databases">
        <title>Hydrogenophaga sp. nov. isolated from cyanobacterial mat.</title>
        <authorList>
            <person name="Thorat V."/>
            <person name="Kirdat K."/>
            <person name="Tiwarekar B."/>
            <person name="Costa E.D."/>
            <person name="Yadav A."/>
        </authorList>
    </citation>
    <scope>NUCLEOTIDE SEQUENCE [LARGE SCALE GENOMIC DNA]</scope>
    <source>
        <strain evidence="1 2">BA0156</strain>
    </source>
</reference>
<dbReference type="SUPFAM" id="SSF64076">
    <property type="entry name" value="MTH938-like"/>
    <property type="match status" value="1"/>
</dbReference>
<dbReference type="AlphaFoldDB" id="A0A6G8IH45"/>
<dbReference type="InterPro" id="IPR036748">
    <property type="entry name" value="MTH938-like_sf"/>
</dbReference>
<dbReference type="InterPro" id="IPR007523">
    <property type="entry name" value="NDUFAF3/AAMDC"/>
</dbReference>
<evidence type="ECO:0000313" key="1">
    <source>
        <dbReference type="EMBL" id="QIM52336.1"/>
    </source>
</evidence>